<evidence type="ECO:0000313" key="2">
    <source>
        <dbReference type="EMBL" id="KAG5666177.1"/>
    </source>
</evidence>
<dbReference type="EMBL" id="JADBJN010000039">
    <property type="protein sequence ID" value="KAG5666177.1"/>
    <property type="molecule type" value="Genomic_DNA"/>
</dbReference>
<keyword evidence="1" id="KW-1133">Transmembrane helix</keyword>
<keyword evidence="3" id="KW-1185">Reference proteome</keyword>
<evidence type="ECO:0000313" key="3">
    <source>
        <dbReference type="Proteomes" id="UP001107558"/>
    </source>
</evidence>
<sequence length="126" mass="13577">MDFQNHSLTSVNSSISSKSFQKQFLKNSKNRNSTVVFAAIFACASAGVVPYAAWSLCCFRDHHCSIGNQSHNIHEAMLPYCCPHPTAHLVAAPAVSVMPLYCCPLSLLPLHIFAQVPAVVAHAPVG</sequence>
<reference evidence="2" key="1">
    <citation type="submission" date="2021-03" db="EMBL/GenBank/DDBJ databases">
        <title>Chromosome level genome of the anhydrobiotic midge Polypedilum vanderplanki.</title>
        <authorList>
            <person name="Yoshida Y."/>
            <person name="Kikawada T."/>
            <person name="Gusev O."/>
        </authorList>
    </citation>
    <scope>NUCLEOTIDE SEQUENCE</scope>
    <source>
        <strain evidence="2">NIAS01</strain>
        <tissue evidence="2">Whole body or cell culture</tissue>
    </source>
</reference>
<name>A0A9J6B8I2_POLVA</name>
<evidence type="ECO:0000256" key="1">
    <source>
        <dbReference type="SAM" id="Phobius"/>
    </source>
</evidence>
<dbReference type="AlphaFoldDB" id="A0A9J6B8I2"/>
<protein>
    <recommendedName>
        <fullName evidence="4">Transmembrane protein</fullName>
    </recommendedName>
</protein>
<evidence type="ECO:0008006" key="4">
    <source>
        <dbReference type="Google" id="ProtNLM"/>
    </source>
</evidence>
<keyword evidence="1" id="KW-0812">Transmembrane</keyword>
<gene>
    <name evidence="2" type="ORF">PVAND_017671</name>
</gene>
<comment type="caution">
    <text evidence="2">The sequence shown here is derived from an EMBL/GenBank/DDBJ whole genome shotgun (WGS) entry which is preliminary data.</text>
</comment>
<feature type="transmembrane region" description="Helical" evidence="1">
    <location>
        <begin position="35"/>
        <end position="54"/>
    </location>
</feature>
<proteinExistence type="predicted"/>
<accession>A0A9J6B8I2</accession>
<dbReference type="Proteomes" id="UP001107558">
    <property type="component" value="Unassembled WGS sequence"/>
</dbReference>
<keyword evidence="1" id="KW-0472">Membrane</keyword>
<organism evidence="2 3">
    <name type="scientific">Polypedilum vanderplanki</name>
    <name type="common">Sleeping chironomid midge</name>
    <dbReference type="NCBI Taxonomy" id="319348"/>
    <lineage>
        <taxon>Eukaryota</taxon>
        <taxon>Metazoa</taxon>
        <taxon>Ecdysozoa</taxon>
        <taxon>Arthropoda</taxon>
        <taxon>Hexapoda</taxon>
        <taxon>Insecta</taxon>
        <taxon>Pterygota</taxon>
        <taxon>Neoptera</taxon>
        <taxon>Endopterygota</taxon>
        <taxon>Diptera</taxon>
        <taxon>Nematocera</taxon>
        <taxon>Chironomoidea</taxon>
        <taxon>Chironomidae</taxon>
        <taxon>Chironominae</taxon>
        <taxon>Polypedilum</taxon>
        <taxon>Polypedilum</taxon>
    </lineage>
</organism>